<keyword evidence="11" id="KW-1185">Reference proteome</keyword>
<dbReference type="CDD" id="cd00378">
    <property type="entry name" value="SHMT"/>
    <property type="match status" value="1"/>
</dbReference>
<accession>Q4N8S4</accession>
<evidence type="ECO:0000256" key="1">
    <source>
        <dbReference type="ARBA" id="ARBA00001933"/>
    </source>
</evidence>
<evidence type="ECO:0000313" key="10">
    <source>
        <dbReference type="EMBL" id="EAN33634.1"/>
    </source>
</evidence>
<evidence type="ECO:0000313" key="11">
    <source>
        <dbReference type="Proteomes" id="UP000001949"/>
    </source>
</evidence>
<dbReference type="FunFam" id="3.40.640.10:FF:000097">
    <property type="entry name" value="Serine hydroxymethyltransferase"/>
    <property type="match status" value="1"/>
</dbReference>
<keyword evidence="4 8" id="KW-0554">One-carbon metabolism</keyword>
<organism evidence="10 11">
    <name type="scientific">Theileria parva</name>
    <name type="common">East coast fever infection agent</name>
    <dbReference type="NCBI Taxonomy" id="5875"/>
    <lineage>
        <taxon>Eukaryota</taxon>
        <taxon>Sar</taxon>
        <taxon>Alveolata</taxon>
        <taxon>Apicomplexa</taxon>
        <taxon>Aconoidasida</taxon>
        <taxon>Piroplasmida</taxon>
        <taxon>Theileriidae</taxon>
        <taxon>Theileria</taxon>
    </lineage>
</organism>
<dbReference type="GeneID" id="3502778"/>
<dbReference type="InterPro" id="IPR039429">
    <property type="entry name" value="SHMT-like_dom"/>
</dbReference>
<sequence>MIKICRKFTIFITCIIFVFNLVYPFRIPRKNNLLTLNTLSSLNAVMPLPNHTEYKREFPLEDEVPLKEFDPEVYELLERERDRQRYSINLIASENYASRACMEALGSIFTNKYSEGLPGKRYYGGCRFVDDIENLCIKRCLEVFGLSDEEWGVNVQPLSGSPANLAVYCALLQPHDKLMGLSLESGGHLTHGYYNAKKKVSASSIFFSPLSYFLDPKTGLIDYDGLEKSAQAFCPKLIIAGASTYSRYIDYKRFREIADSVGAYLMADIAHISGLVAGRVHPLPFEYCHVVTSTTHKSLKGPRSGIIFFNKKLLPDFGECINQSVFPTLQGGPHNNNIAALAVQLKQLSKPEWKTYAQRIVDNARVLAAELEKRDMPVVTGGTDNHTVIVSLRPFGVTGSKAELVCDLVNISISKSTIPGDKSAFNPSGIRLGTPSLTSRGAFPQDMVFVADVIRKVVDICVKVQEEKGKKLVDFKVGLDVNEDIIKLKNEVVEWISKFPYID</sequence>
<dbReference type="InterPro" id="IPR049943">
    <property type="entry name" value="Ser_HO-MeTrfase-like"/>
</dbReference>
<feature type="domain" description="Serine hydroxymethyltransferase-like" evidence="9">
    <location>
        <begin position="66"/>
        <end position="454"/>
    </location>
</feature>
<dbReference type="UniPathway" id="UPA00193"/>
<reference evidence="10 11" key="1">
    <citation type="journal article" date="2005" name="Science">
        <title>Genome sequence of Theileria parva, a bovine pathogen that transforms lymphocytes.</title>
        <authorList>
            <person name="Gardner M.J."/>
            <person name="Bishop R."/>
            <person name="Shah T."/>
            <person name="de Villiers E.P."/>
            <person name="Carlton J.M."/>
            <person name="Hall N."/>
            <person name="Ren Q."/>
            <person name="Paulsen I.T."/>
            <person name="Pain A."/>
            <person name="Berriman M."/>
            <person name="Wilson R.J.M."/>
            <person name="Sato S."/>
            <person name="Ralph S.A."/>
            <person name="Mann D.J."/>
            <person name="Xiong Z."/>
            <person name="Shallom S.J."/>
            <person name="Weidman J."/>
            <person name="Jiang L."/>
            <person name="Lynn J."/>
            <person name="Weaver B."/>
            <person name="Shoaibi A."/>
            <person name="Domingo A.R."/>
            <person name="Wasawo D."/>
            <person name="Crabtree J."/>
            <person name="Wortman J.R."/>
            <person name="Haas B."/>
            <person name="Angiuoli S.V."/>
            <person name="Creasy T.H."/>
            <person name="Lu C."/>
            <person name="Suh B."/>
            <person name="Silva J.C."/>
            <person name="Utterback T.R."/>
            <person name="Feldblyum T.V."/>
            <person name="Pertea M."/>
            <person name="Allen J."/>
            <person name="Nierman W.C."/>
            <person name="Taracha E.L.N."/>
            <person name="Salzberg S.L."/>
            <person name="White O.R."/>
            <person name="Fitzhugh H.A."/>
            <person name="Morzaria S."/>
            <person name="Venter J.C."/>
            <person name="Fraser C.M."/>
            <person name="Nene V."/>
        </authorList>
    </citation>
    <scope>NUCLEOTIDE SEQUENCE [LARGE SCALE GENOMIC DNA]</scope>
    <source>
        <strain evidence="10 11">Muguga</strain>
    </source>
</reference>
<dbReference type="EMBL" id="AAGK01000001">
    <property type="protein sequence ID" value="EAN33634.1"/>
    <property type="molecule type" value="Genomic_DNA"/>
</dbReference>
<comment type="cofactor">
    <cofactor evidence="1 7 8">
        <name>pyridoxal 5'-phosphate</name>
        <dbReference type="ChEBI" id="CHEBI:597326"/>
    </cofactor>
</comment>
<dbReference type="Pfam" id="PF00464">
    <property type="entry name" value="SHMT"/>
    <property type="match status" value="1"/>
</dbReference>
<comment type="function">
    <text evidence="8">Interconversion of serine and glycine.</text>
</comment>
<evidence type="ECO:0000256" key="3">
    <source>
        <dbReference type="ARBA" id="ARBA00006376"/>
    </source>
</evidence>
<name>Q4N8S4_THEPA</name>
<dbReference type="NCBIfam" id="NF000586">
    <property type="entry name" value="PRK00011.1"/>
    <property type="match status" value="1"/>
</dbReference>
<keyword evidence="10" id="KW-0489">Methyltransferase</keyword>
<comment type="similarity">
    <text evidence="3 8">Belongs to the SHMT family.</text>
</comment>
<evidence type="ECO:0000256" key="5">
    <source>
        <dbReference type="ARBA" id="ARBA00022679"/>
    </source>
</evidence>
<gene>
    <name evidence="10" type="ordered locus">TP01_0390</name>
</gene>
<dbReference type="InterPro" id="IPR015424">
    <property type="entry name" value="PyrdxlP-dep_Trfase"/>
</dbReference>
<dbReference type="SUPFAM" id="SSF53383">
    <property type="entry name" value="PLP-dependent transferases"/>
    <property type="match status" value="1"/>
</dbReference>
<evidence type="ECO:0000256" key="6">
    <source>
        <dbReference type="ARBA" id="ARBA00022898"/>
    </source>
</evidence>
<dbReference type="GO" id="GO:0032259">
    <property type="term" value="P:methylation"/>
    <property type="evidence" value="ECO:0007669"/>
    <property type="project" value="UniProtKB-KW"/>
</dbReference>
<dbReference type="GO" id="GO:0030170">
    <property type="term" value="F:pyridoxal phosphate binding"/>
    <property type="evidence" value="ECO:0007669"/>
    <property type="project" value="InterPro"/>
</dbReference>
<dbReference type="InterPro" id="IPR001085">
    <property type="entry name" value="Ser_HO-MeTrfase"/>
</dbReference>
<evidence type="ECO:0000259" key="9">
    <source>
        <dbReference type="Pfam" id="PF00464"/>
    </source>
</evidence>
<dbReference type="Gene3D" id="3.40.640.10">
    <property type="entry name" value="Type I PLP-dependent aspartate aminotransferase-like (Major domain)"/>
    <property type="match status" value="1"/>
</dbReference>
<dbReference type="Proteomes" id="UP000001949">
    <property type="component" value="Unassembled WGS sequence"/>
</dbReference>
<protein>
    <recommendedName>
        <fullName evidence="8">Serine hydroxymethyltransferase</fullName>
        <ecNumber evidence="8">2.1.2.1</ecNumber>
    </recommendedName>
</protein>
<evidence type="ECO:0000256" key="4">
    <source>
        <dbReference type="ARBA" id="ARBA00022563"/>
    </source>
</evidence>
<keyword evidence="5 8" id="KW-0808">Transferase</keyword>
<evidence type="ECO:0000256" key="2">
    <source>
        <dbReference type="ARBA" id="ARBA00004777"/>
    </source>
</evidence>
<dbReference type="Gene3D" id="3.90.1150.10">
    <property type="entry name" value="Aspartate Aminotransferase, domain 1"/>
    <property type="match status" value="1"/>
</dbReference>
<dbReference type="eggNOG" id="KOG2467">
    <property type="taxonomic scope" value="Eukaryota"/>
</dbReference>
<feature type="modified residue" description="N6-(pyridoxal phosphate)lysine" evidence="7">
    <location>
        <position position="297"/>
    </location>
</feature>
<comment type="caution">
    <text evidence="10">The sequence shown here is derived from an EMBL/GenBank/DDBJ whole genome shotgun (WGS) entry which is preliminary data.</text>
</comment>
<dbReference type="InterPro" id="IPR015422">
    <property type="entry name" value="PyrdxlP-dep_Trfase_small"/>
</dbReference>
<dbReference type="PROSITE" id="PS00096">
    <property type="entry name" value="SHMT"/>
    <property type="match status" value="1"/>
</dbReference>
<dbReference type="VEuPathDB" id="PiroplasmaDB:TpMuguga_01g00390"/>
<dbReference type="GO" id="GO:0008168">
    <property type="term" value="F:methyltransferase activity"/>
    <property type="evidence" value="ECO:0007669"/>
    <property type="project" value="UniProtKB-KW"/>
</dbReference>
<evidence type="ECO:0000256" key="7">
    <source>
        <dbReference type="PIRSR" id="PIRSR000412-50"/>
    </source>
</evidence>
<dbReference type="InParanoid" id="Q4N8S4"/>
<keyword evidence="6 7" id="KW-0663">Pyridoxal phosphate</keyword>
<dbReference type="GO" id="GO:0035999">
    <property type="term" value="P:tetrahydrofolate interconversion"/>
    <property type="evidence" value="ECO:0007669"/>
    <property type="project" value="UniProtKB-UniPathway"/>
</dbReference>
<dbReference type="FunCoup" id="Q4N8S4">
    <property type="interactions" value="216"/>
</dbReference>
<dbReference type="AlphaFoldDB" id="Q4N8S4"/>
<dbReference type="KEGG" id="tpv:TP01_0390"/>
<proteinExistence type="inferred from homology"/>
<dbReference type="OMA" id="CATTHKV"/>
<dbReference type="GO" id="GO:0005739">
    <property type="term" value="C:mitochondrion"/>
    <property type="evidence" value="ECO:0007669"/>
    <property type="project" value="TreeGrafter"/>
</dbReference>
<dbReference type="GO" id="GO:0004372">
    <property type="term" value="F:glycine hydroxymethyltransferase activity"/>
    <property type="evidence" value="ECO:0007669"/>
    <property type="project" value="UniProtKB-EC"/>
</dbReference>
<dbReference type="PANTHER" id="PTHR11680">
    <property type="entry name" value="SERINE HYDROXYMETHYLTRANSFERASE"/>
    <property type="match status" value="1"/>
</dbReference>
<dbReference type="PANTHER" id="PTHR11680:SF35">
    <property type="entry name" value="SERINE HYDROXYMETHYLTRANSFERASE 1"/>
    <property type="match status" value="1"/>
</dbReference>
<dbReference type="HAMAP" id="MF_00051">
    <property type="entry name" value="SHMT"/>
    <property type="match status" value="1"/>
</dbReference>
<comment type="catalytic activity">
    <reaction evidence="8">
        <text>(6R)-5,10-methylene-5,6,7,8-tetrahydrofolate + glycine + H2O = (6S)-5,6,7,8-tetrahydrofolate + L-serine</text>
        <dbReference type="Rhea" id="RHEA:15481"/>
        <dbReference type="ChEBI" id="CHEBI:15377"/>
        <dbReference type="ChEBI" id="CHEBI:15636"/>
        <dbReference type="ChEBI" id="CHEBI:33384"/>
        <dbReference type="ChEBI" id="CHEBI:57305"/>
        <dbReference type="ChEBI" id="CHEBI:57453"/>
        <dbReference type="EC" id="2.1.2.1"/>
    </reaction>
</comment>
<dbReference type="InterPro" id="IPR019798">
    <property type="entry name" value="Ser_HO-MeTrfase_PLP_BS"/>
</dbReference>
<dbReference type="STRING" id="5875.Q4N8S4"/>
<dbReference type="EC" id="2.1.2.1" evidence="8"/>
<dbReference type="InterPro" id="IPR015421">
    <property type="entry name" value="PyrdxlP-dep_Trfase_major"/>
</dbReference>
<dbReference type="PIRSF" id="PIRSF000412">
    <property type="entry name" value="SHMT"/>
    <property type="match status" value="1"/>
</dbReference>
<evidence type="ECO:0000256" key="8">
    <source>
        <dbReference type="RuleBase" id="RU000585"/>
    </source>
</evidence>
<comment type="pathway">
    <text evidence="2 8">One-carbon metabolism; tetrahydrofolate interconversion.</text>
</comment>
<dbReference type="GO" id="GO:0019264">
    <property type="term" value="P:glycine biosynthetic process from serine"/>
    <property type="evidence" value="ECO:0007669"/>
    <property type="project" value="InterPro"/>
</dbReference>